<evidence type="ECO:0000256" key="3">
    <source>
        <dbReference type="ARBA" id="ARBA00022729"/>
    </source>
</evidence>
<dbReference type="PANTHER" id="PTHR19331">
    <property type="entry name" value="SCAVENGER RECEPTOR DOMAIN-CONTAINING"/>
    <property type="match status" value="1"/>
</dbReference>
<dbReference type="Gene3D" id="3.10.250.10">
    <property type="entry name" value="SRCR-like domain"/>
    <property type="match status" value="4"/>
</dbReference>
<feature type="disulfide bond" evidence="11">
    <location>
        <begin position="522"/>
        <end position="532"/>
    </location>
</feature>
<feature type="disulfide bond" evidence="11">
    <location>
        <begin position="181"/>
        <end position="191"/>
    </location>
</feature>
<evidence type="ECO:0000259" key="14">
    <source>
        <dbReference type="PROSITE" id="PS50287"/>
    </source>
</evidence>
<keyword evidence="7" id="KW-0325">Glycoprotein</keyword>
<dbReference type="InterPro" id="IPR001190">
    <property type="entry name" value="SRCR"/>
</dbReference>
<dbReference type="Proteomes" id="UP001318040">
    <property type="component" value="Chromosome 1"/>
</dbReference>
<feature type="disulfide bond" evidence="11">
    <location>
        <begin position="659"/>
        <end position="720"/>
    </location>
</feature>
<evidence type="ECO:0000256" key="6">
    <source>
        <dbReference type="ARBA" id="ARBA00023170"/>
    </source>
</evidence>
<keyword evidence="4" id="KW-0677">Repeat</keyword>
<dbReference type="SMART" id="SM00202">
    <property type="entry name" value="SR"/>
    <property type="match status" value="4"/>
</dbReference>
<feature type="compositionally biased region" description="Polar residues" evidence="12">
    <location>
        <begin position="417"/>
        <end position="450"/>
    </location>
</feature>
<dbReference type="SUPFAM" id="SSF56487">
    <property type="entry name" value="SRCR-like"/>
    <property type="match status" value="4"/>
</dbReference>
<evidence type="ECO:0000256" key="11">
    <source>
        <dbReference type="PROSITE-ProRule" id="PRU00196"/>
    </source>
</evidence>
<accession>A0AAJ7T1P7</accession>
<dbReference type="AlphaFoldDB" id="A0AAJ7T1P7"/>
<feature type="domain" description="SRCR" evidence="14">
    <location>
        <begin position="292"/>
        <end position="399"/>
    </location>
</feature>
<evidence type="ECO:0000256" key="5">
    <source>
        <dbReference type="ARBA" id="ARBA00023157"/>
    </source>
</evidence>
<feature type="domain" description="SRCR" evidence="14">
    <location>
        <begin position="103"/>
        <end position="212"/>
    </location>
</feature>
<evidence type="ECO:0000313" key="15">
    <source>
        <dbReference type="Proteomes" id="UP001318040"/>
    </source>
</evidence>
<keyword evidence="3 13" id="KW-0732">Signal</keyword>
<comment type="subcellular location">
    <subcellularLocation>
        <location evidence="1">Secreted</location>
    </subcellularLocation>
</comment>
<dbReference type="PROSITE" id="PS51257">
    <property type="entry name" value="PROKAR_LIPOPROTEIN"/>
    <property type="match status" value="1"/>
</dbReference>
<dbReference type="Pfam" id="PF00530">
    <property type="entry name" value="SRCR"/>
    <property type="match status" value="4"/>
</dbReference>
<feature type="domain" description="SRCR" evidence="14">
    <location>
        <begin position="452"/>
        <end position="553"/>
    </location>
</feature>
<evidence type="ECO:0000256" key="2">
    <source>
        <dbReference type="ARBA" id="ARBA00022525"/>
    </source>
</evidence>
<dbReference type="FunFam" id="3.10.250.10:FF:000007">
    <property type="entry name" value="Soluble scavenger receptor cysteine-rich domain-containing protein SSC5D"/>
    <property type="match status" value="1"/>
</dbReference>
<comment type="subunit">
    <text evidence="9">Interacts with LGALS1 and laminin.</text>
</comment>
<evidence type="ECO:0000256" key="8">
    <source>
        <dbReference type="ARBA" id="ARBA00058074"/>
    </source>
</evidence>
<name>A0AAJ7T1P7_PETMA</name>
<comment type="function">
    <text evidence="8">Binds to extracellular matrix proteins. Binds to pathogen-associated molecular patterns (PAMPs) present on the cell walls of Gram-positive and Gram-negative bacteria and fungi, behaving as a pattern recognition receptor (PRR). Induces bacterial and fungal aggregation and subsequent inhibition of PAMP-induced cytokine release. Does not possess intrinsic bactericidal activity. May play a role in the innate defense and homeostasis of certain epithelial surfaces.</text>
</comment>
<sequence>MWALRPPGWRMAVLLRGLAMVALTHLGQSCPRHAIGRITIQDGEYGGRTNEKMHATARSEYEVGRMNGKIYSTTRSAHEGARTHGKMHSTSRRPYEATFGPRLRLSGSLGDSSVSTESDRCRGRVEVLYGGTWGTVCDDGWDLLAAGVACAWLGCGEALAAPGAAHFGRGRGPVHLDNVRCEGDESALWECAHAGWGDHNCGHHEDAGIVCQGECCRVTLLSGAQVGATAPGGALGLEGSRSWAVKSGDSRLRLNCCSGVHSGVVYQGAFPTTTMRPTVQPVSEFPKGLKLLRLAWGSEPGLRPPPRCQGRVEVLYESEWGTVCDDEWDMLEAGVACAWLGCGEALAAPGAAHFGRGRGPVHLDNVHCRGDESALWDCEHAGWGDHNCGHHEDAGIVCQGAFLTTLAPTTPTHPPTMSSSIHDSSNVTSANGSDATAEVTPSTSLHNQDVPTRLVGGASPCEGRVELSVAEGQWATVCDDVWDLADARVACRSVGCGPALAAPGSAVFGRGRGPIALDNVECVGTEANLGHCAHAGWGVHNCGHGEDAGAVCAGTSPTRKDLNEWPGSDTTYASPLELSSAGTARFSWVDTPPSLLPLMRLVGEVEPSPNNSTRLPPLPPMLSSTNVRRCQGRIELFLMGTWGTVCDDAWDLTAASVACAALGCGAAVAAPGLAAFGPGRGPIWLDNVKCEGHEASLVQCSHIGAYAHNCDHTEDAGVVCAGPG</sequence>
<keyword evidence="5 11" id="KW-1015">Disulfide bond</keyword>
<evidence type="ECO:0000256" key="1">
    <source>
        <dbReference type="ARBA" id="ARBA00004613"/>
    </source>
</evidence>
<evidence type="ECO:0000313" key="16">
    <source>
        <dbReference type="RefSeq" id="XP_032808502.1"/>
    </source>
</evidence>
<keyword evidence="2" id="KW-0964">Secreted</keyword>
<feature type="disulfide bond" evidence="11">
    <location>
        <begin position="478"/>
        <end position="542"/>
    </location>
</feature>
<feature type="disulfide bond" evidence="11">
    <location>
        <begin position="137"/>
        <end position="201"/>
    </location>
</feature>
<feature type="disulfide bond" evidence="11">
    <location>
        <begin position="690"/>
        <end position="700"/>
    </location>
</feature>
<organism evidence="15 16">
    <name type="scientific">Petromyzon marinus</name>
    <name type="common">Sea lamprey</name>
    <dbReference type="NCBI Taxonomy" id="7757"/>
    <lineage>
        <taxon>Eukaryota</taxon>
        <taxon>Metazoa</taxon>
        <taxon>Chordata</taxon>
        <taxon>Craniata</taxon>
        <taxon>Vertebrata</taxon>
        <taxon>Cyclostomata</taxon>
        <taxon>Hyperoartia</taxon>
        <taxon>Petromyzontiformes</taxon>
        <taxon>Petromyzontidae</taxon>
        <taxon>Petromyzon</taxon>
    </lineage>
</organism>
<feature type="disulfide bond" evidence="11">
    <location>
        <begin position="646"/>
        <end position="710"/>
    </location>
</feature>
<evidence type="ECO:0000256" key="10">
    <source>
        <dbReference type="ARBA" id="ARBA00069168"/>
    </source>
</evidence>
<feature type="disulfide bond" evidence="11">
    <location>
        <begin position="491"/>
        <end position="552"/>
    </location>
</feature>
<evidence type="ECO:0000256" key="12">
    <source>
        <dbReference type="SAM" id="MobiDB-lite"/>
    </source>
</evidence>
<evidence type="ECO:0000256" key="7">
    <source>
        <dbReference type="ARBA" id="ARBA00023180"/>
    </source>
</evidence>
<dbReference type="FunFam" id="3.10.250.10:FF:000006">
    <property type="entry name" value="neurotrypsin isoform X2"/>
    <property type="match status" value="2"/>
</dbReference>
<dbReference type="FunFam" id="3.10.250.10:FF:000001">
    <property type="entry name" value="Lysyl oxidase 4 isoform X1"/>
    <property type="match status" value="1"/>
</dbReference>
<feature type="domain" description="SRCR" evidence="14">
    <location>
        <begin position="599"/>
        <end position="721"/>
    </location>
</feature>
<dbReference type="InterPro" id="IPR036772">
    <property type="entry name" value="SRCR-like_dom_sf"/>
</dbReference>
<gene>
    <name evidence="16" type="primary">LOC116941491</name>
</gene>
<feature type="region of interest" description="Disordered" evidence="12">
    <location>
        <begin position="411"/>
        <end position="453"/>
    </location>
</feature>
<keyword evidence="6" id="KW-0675">Receptor</keyword>
<dbReference type="KEGG" id="pmrn:116941491"/>
<dbReference type="RefSeq" id="XP_032808502.1">
    <property type="nucleotide sequence ID" value="XM_032952611.1"/>
</dbReference>
<dbReference type="PROSITE" id="PS50287">
    <property type="entry name" value="SRCR_2"/>
    <property type="match status" value="4"/>
</dbReference>
<feature type="chain" id="PRO_5042482009" description="Soluble scavenger receptor cysteine-rich domain-containing protein SSC5D" evidence="13">
    <location>
        <begin position="30"/>
        <end position="724"/>
    </location>
</feature>
<dbReference type="PANTHER" id="PTHR19331:SF22">
    <property type="entry name" value="DELETED IN MALIGNANT BRAIN TUMORS 1 PROTEIN"/>
    <property type="match status" value="1"/>
</dbReference>
<feature type="disulfide bond" evidence="11">
    <location>
        <begin position="368"/>
        <end position="378"/>
    </location>
</feature>
<evidence type="ECO:0000256" key="4">
    <source>
        <dbReference type="ARBA" id="ARBA00022737"/>
    </source>
</evidence>
<protein>
    <recommendedName>
        <fullName evidence="10">Soluble scavenger receptor cysteine-rich domain-containing protein SSC5D</fullName>
    </recommendedName>
</protein>
<dbReference type="GO" id="GO:0016020">
    <property type="term" value="C:membrane"/>
    <property type="evidence" value="ECO:0007669"/>
    <property type="project" value="InterPro"/>
</dbReference>
<keyword evidence="15" id="KW-1185">Reference proteome</keyword>
<feature type="disulfide bond" evidence="11">
    <location>
        <begin position="337"/>
        <end position="398"/>
    </location>
</feature>
<dbReference type="PRINTS" id="PR00258">
    <property type="entry name" value="SPERACTRCPTR"/>
</dbReference>
<feature type="signal peptide" evidence="13">
    <location>
        <begin position="1"/>
        <end position="29"/>
    </location>
</feature>
<evidence type="ECO:0000256" key="13">
    <source>
        <dbReference type="SAM" id="SignalP"/>
    </source>
</evidence>
<feature type="disulfide bond" evidence="11">
    <location>
        <begin position="324"/>
        <end position="388"/>
    </location>
</feature>
<proteinExistence type="predicted"/>
<feature type="disulfide bond" evidence="11">
    <location>
        <begin position="150"/>
        <end position="211"/>
    </location>
</feature>
<evidence type="ECO:0000256" key="9">
    <source>
        <dbReference type="ARBA" id="ARBA00064153"/>
    </source>
</evidence>
<reference evidence="16" key="1">
    <citation type="submission" date="2025-08" db="UniProtKB">
        <authorList>
            <consortium name="RefSeq"/>
        </authorList>
    </citation>
    <scope>IDENTIFICATION</scope>
    <source>
        <tissue evidence="16">Sperm</tissue>
    </source>
</reference>